<keyword evidence="2" id="KW-1185">Reference proteome</keyword>
<evidence type="ECO:0000313" key="1">
    <source>
        <dbReference type="EMBL" id="KAJ9120579.1"/>
    </source>
</evidence>
<comment type="caution">
    <text evidence="1">The sequence shown here is derived from an EMBL/GenBank/DDBJ whole genome shotgun (WGS) entry which is preliminary data.</text>
</comment>
<gene>
    <name evidence="1" type="ORF">QFC22_002508</name>
</gene>
<accession>A0ACC2X969</accession>
<reference evidence="1" key="1">
    <citation type="submission" date="2023-04" db="EMBL/GenBank/DDBJ databases">
        <title>Draft Genome sequencing of Naganishia species isolated from polar environments using Oxford Nanopore Technology.</title>
        <authorList>
            <person name="Leo P."/>
            <person name="Venkateswaran K."/>
        </authorList>
    </citation>
    <scope>NUCLEOTIDE SEQUENCE</scope>
    <source>
        <strain evidence="1">MNA-CCFEE 5425</strain>
    </source>
</reference>
<dbReference type="EMBL" id="JASBWU010000006">
    <property type="protein sequence ID" value="KAJ9120579.1"/>
    <property type="molecule type" value="Genomic_DNA"/>
</dbReference>
<proteinExistence type="predicted"/>
<organism evidence="1 2">
    <name type="scientific">Naganishia vaughanmartiniae</name>
    <dbReference type="NCBI Taxonomy" id="1424756"/>
    <lineage>
        <taxon>Eukaryota</taxon>
        <taxon>Fungi</taxon>
        <taxon>Dikarya</taxon>
        <taxon>Basidiomycota</taxon>
        <taxon>Agaricomycotina</taxon>
        <taxon>Tremellomycetes</taxon>
        <taxon>Filobasidiales</taxon>
        <taxon>Filobasidiaceae</taxon>
        <taxon>Naganishia</taxon>
    </lineage>
</organism>
<evidence type="ECO:0000313" key="2">
    <source>
        <dbReference type="Proteomes" id="UP001243375"/>
    </source>
</evidence>
<sequence>MLRDVVLQYELKISAYELQIVAEELVPPMLYYTPPVYASCGRGPCLFRRFPQFYPDDFEPEPFSTSVEISVPQHFEFENRQDGVILTRQLRLPDDSGTNWILSFGNQGDAPLCSLLLDITTFGTRLWKAVTLFDLSLGPEHYIVTILLLLGALVCHVFLPTIVQYRQSFRNIIPWLMDAGPRLLSDGAFLFDGFLCGVLDFFLHYSEYYAAFHPRRDGERLARILLQTAFDQSLRGIAFAVPVAKKLSILLFHAIVASLRYAWQLVLHHVLSRVVTSIIAAVWWCLGFTAEVLLTRMPVAHRTITRLYRVYRVGVLLAQYGRETITVIVRIFAIIKELLLACAGHGRSNKQGDQETLPPVPSRSLKRVKRRLQMLADYATTLQAILKEDEEEDQRDLTRRLRLRMIESYCGEPETLLIATSALSFCDVSTLDKIGNTGATKKTAKLDGVGHCLLAISPSVVAWQQSLSACHAVIHQAQPAKQLTSSAARRNAFCPYLKPKRDARMLQSLKRPKIAMIYTATVVVSSHTVVCSSPPPEVIEICDALQVLHLDSYHLSADDKQEVLISENANALAEPSAVQDIDDVSKHGDNKGDERILHAACNPTYMLSLPAVEDVTQTDTVAIRECEVVVLSDAEPSSTIISHNERTESGADNVIALIQMTDLVALTDFEVVDVCDQTMVDELEHQTSTTKFIALSETQIAPSTDDASIADSGSDIIDEVAVSGASPSPSVLECSGDTSDTVCHLTPVESTDCEVAEVEDADLASEFYILAEIQIIASTNDTTIADGCSDMIDQDALSDAAPAPSALGCCEITSPAVCHMPTVEFTNCEVPEMEDADMASKSTIVPETQSTPPTDDDMTLTDCRSDTHCEAATLPAVLVSSSSESIEDTSLTVCDVMEVESADCEVAEMDDAGMASEFNILAQIQISPPTDDTTITECRSDIDCEVATFPAVLASSSPECNEDILVTVCDVMEVESANCENAEGKDEDMISDGVLGIVSAFDDSQFLEQITSFGAELGSNGDFCMQSEYSDQAHANFGSVAASNVDSQPEVFLESEYAWLLAEPLNCQSMLEDFASPPSLHVNNETGLHLDSEMENIPVLLAQHDYSFTVTQPPYEGYSTETLPTSCFDVDLDYGYDTSIDVASPVGYSDPLQTYPVHIGVAVPLMKESGTTYYETENLGTPSISHAIPSSEVGSIQIDDNVTIAQLLGEVPFPASYLESPFSAPSSSLDQANYGLAGSAVDLPADWEQQWIASQNYAVDQLIFGDDDSPSQSTIALPVFQEEERWKQDEIDNAPPPIFAPWEMDRVLANEFVRILREEQVTEVGPRGEKHARPAPFSMEEPVQQQTTNGTNAVIIDPLHARPLPLTTEDPVQQQIPTSTNEVMIDPVLLSAEAILAMNEGMDAGDALQQALAIVSTLFLISEHAPVHDTDNPPHV</sequence>
<name>A0ACC2X969_9TREE</name>
<dbReference type="Proteomes" id="UP001243375">
    <property type="component" value="Unassembled WGS sequence"/>
</dbReference>
<protein>
    <submittedName>
        <fullName evidence="1">Uncharacterized protein</fullName>
    </submittedName>
</protein>